<evidence type="ECO:0000256" key="1">
    <source>
        <dbReference type="SAM" id="MobiDB-lite"/>
    </source>
</evidence>
<feature type="compositionally biased region" description="Basic and acidic residues" evidence="1">
    <location>
        <begin position="91"/>
        <end position="101"/>
    </location>
</feature>
<name>A0A0K0MX22_9CAUD</name>
<dbReference type="RefSeq" id="YP_009188421.1">
    <property type="nucleotide sequence ID" value="NC_028665.1"/>
</dbReference>
<proteinExistence type="predicted"/>
<feature type="compositionally biased region" description="Basic and acidic residues" evidence="1">
    <location>
        <begin position="181"/>
        <end position="196"/>
    </location>
</feature>
<evidence type="ECO:0000313" key="2">
    <source>
        <dbReference type="EMBL" id="AKI28695.1"/>
    </source>
</evidence>
<accession>A0A0K0MX22</accession>
<reference evidence="2 3" key="1">
    <citation type="journal article" date="2015" name="PLoS ONE">
        <title>Lysis to Kill: Evaluation of the Lytic Abilities, and Genomics of Nine Bacteriophages Infective for Gordonia spp. and Their Potential Use in Activated Sludge Foam Biocontrol.</title>
        <authorList>
            <person name="Dyson Z.A."/>
            <person name="Tucci J."/>
            <person name="Seviour R.J."/>
            <person name="Petrovski S."/>
        </authorList>
    </citation>
    <scope>NUCLEOTIDE SEQUENCE [LARGE SCALE GENOMIC DNA]</scope>
</reference>
<evidence type="ECO:0008006" key="4">
    <source>
        <dbReference type="Google" id="ProtNLM"/>
    </source>
</evidence>
<sequence>MDKVWLSTRYYADDKFDGISANAERMFSRLLALAGHLENGGRLPSKPWTYVGLPKARAATLELVRRGIIIEFDDGTYDFPAWAGWQDSGDKLVDRKKADRERKRRQRAREKLGINPVDNSDDDAATSENRQEKGHGGDHSGAKSGPVPDPQPTLFAETGNGSKPASDQPERANAVASQSRDMSRDVTVPEERRQEDIGGGYVSRELTSARANDAATPPPTDSPITRGSLALVPDPAPDTDPEPADKCPRHRTRIGRVDEPCRGCRDARLAHEAWTTRTTERAAAERAAAITARRTAIANCTRCDEYGWTIDLATGHAADPARKCTHGDQPT</sequence>
<dbReference type="EMBL" id="KR053200">
    <property type="protein sequence ID" value="AKI28695.1"/>
    <property type="molecule type" value="Genomic_DNA"/>
</dbReference>
<dbReference type="KEGG" id="vg:26516837"/>
<organism evidence="2 3">
    <name type="scientific">Gordonia phage GTE6</name>
    <dbReference type="NCBI Taxonomy" id="1647474"/>
    <lineage>
        <taxon>Viruses</taxon>
        <taxon>Duplodnaviria</taxon>
        <taxon>Heunggongvirae</taxon>
        <taxon>Uroviricota</taxon>
        <taxon>Caudoviricetes</taxon>
        <taxon>Stackebrandtviridae</taxon>
        <taxon>Schenleyvirinae</taxon>
        <taxon>Dexdertvirus</taxon>
        <taxon>Dexdertvirus GTE6</taxon>
    </lineage>
</organism>
<protein>
    <recommendedName>
        <fullName evidence="4">Helix-turn-helix DNA binding domain protein</fullName>
    </recommendedName>
</protein>
<feature type="region of interest" description="Disordered" evidence="1">
    <location>
        <begin position="91"/>
        <end position="249"/>
    </location>
</feature>
<gene>
    <name evidence="2" type="ORF">GTE6_53</name>
</gene>
<dbReference type="GeneID" id="26516837"/>
<feature type="compositionally biased region" description="Basic and acidic residues" evidence="1">
    <location>
        <begin position="129"/>
        <end position="141"/>
    </location>
</feature>
<keyword evidence="3" id="KW-1185">Reference proteome</keyword>
<dbReference type="Proteomes" id="UP000202434">
    <property type="component" value="Segment"/>
</dbReference>
<evidence type="ECO:0000313" key="3">
    <source>
        <dbReference type="Proteomes" id="UP000202434"/>
    </source>
</evidence>